<feature type="compositionally biased region" description="Low complexity" evidence="2">
    <location>
        <begin position="1792"/>
        <end position="1808"/>
    </location>
</feature>
<sequence length="3449" mass="366596">SSPEAASSVSTGPEHDKEIPIAVATDTTATADDSEPKIEQVTPADMEPQTPPTPAGMQETIDPLAVAEESPEISTTSIEPEMKSSEDIESTIKDTEQTVEQDPLARALSEEARTSEEEVLNPSTSAQPTAVKEDTMSMEKCAEVSESIPTSTSSPDENPETSRTNTAEDEKCSGRIPTMGTPPPLVESSTASPEKAAPVVDDSSAAAPGDGSVYTTTSTVDSSSGSGDKTGDSNVETVTGPSSNSSDIVNSISNDCSSSSSSSSIGNGKEAESQSTATENGSTSLEANTTTMDADDRARPLSSTIVPPSTVEEAAHAVIEKDALADSVETAAADEKQPQESLARLDESRQGCDGNNSERDGVNGQEDAREIGSNPSDDQMRDETKSVPSSAFDANGQEKREKTCLEHRESSAMPPDPDTGPPVSEKKVPLADFRSTENCNNKNENIAANSNASPGEEHYNPLPTSQTMEVESSQNDNMNGSGDNRMLNTLSTGATTGRSDHYLQQQQTPPVSARNPLQFTEVANDEVELKVDGGHLLDRVIKLSLLKGLQDSGKRLAKSSLIISGAGASIGEGANGEATLATTSSLSKAKSAAAGLRLMEEHKTTPPALVANGAAVNGIEAAPVAVTEIASSTKEPADSQNHPTAQSGGRIRHSSDTTVSSSPSGELDGGVRSSSNSSLDFREEERSPTAQAQEATSPASSLEPSSNRSSATREPASVQPTQNNNNEHLPVKARKPQYYASIPDFSKQQFSSAASMSTVSTSTTTGAKSLAQLHMKTPDFSRLVPGTVPSSQTSPSSTTTNAAISTVASSSMRTTSELKISNPDFTKGFGAQHHSQYSSSAHAVSYPSAQEQPSSGGNSSSPYVTPDTFSKLIKERNYIADLQLKNPPPSQQSSAESQQVGKSAGSQNDYPPSRIVVVDTTSVAVGSTAPYGHATSSPVGQYRRPSPIENGMEQEPKAHVIHKTSGGSSAPPQPPPPPPPPAQSAGGHHAPKTWNPPEFSSKHFTHGPPSHSRPAAGSNGAGPSSTSPSSRDPSPAPSSSSPHQPSYGQHPGGLVNYAGKSSHTGTTSVAGSERIIVNNVRTYYPEASVPPASASVPPSGTSSSSYPSLPKVKDPEFRLDQNKEQLLLQEGTIVTVKQPYSNHTTGRGQLPPPTTVRSPSAERREAQMMQHSQDILYRDYKHHKKPTSSVSPGGSNTRPVGSSQSSVDRRSPYDPAAYYSQSMHHHRPPIIPPQGSSGLMHPPPPNWPGSGQHLPPHHIARAAVGPGARSSPQDNGASPVSSPAPLPAGQHHYHPHPHQAPYYGQYKNAPSPATPSPTSTPSPVPSPLHRKYSGPPSRDPSPQGQQPQQPHQHHRYGGSNEAMYHVPAGGPPAMYVHSGAPKPGEQGAAQQSMPPASHYQSQPSSSSSSYSSVTTTYSNRPHHAGAVVSPNHPNSVQQSVISGNPYDRYVHAYATGGQSHPASGGQQQQQQQQTHHSKPSLPYPPAGRLQGPPPLQPAPPSATGQSQPVIQPPLTGMDFSPNFQKHIPARNPGPNGAPGVGLPAVDVRQPHEPPQHPTPSPTRHVSVISPAIPPGYDKKTDAYMSANYRAVGGPLATPAYQYSAGPTRLGPGPPGGYDGSPAASSSSMASASSKSVYYPPTGQEYGRPAGKSGSGSIVTGQAAPGGPTNSRSNPSSQGPPAIASAASQAHVNDRMEDRKFVESMLKKKTSPSSDVMADLQAGKFPTRIPQTLAPKKRVAAAAAAAAAAEAALAKAPVIQTGAGSPAVPSPAKVAKYEDSTVPRAQVGPTHVSAPPQQGPAQASAQGAPTYDGRYPNHAQGTSREGSYPSYGPAAHLYASSGKRPTVPEMSNGPAVHPSVITTNYHHHPQSVLQQHQQPQQYTPDARYYPHHSPLPVKPREEHIMPVYHPPHLRGGSAASYSSPHAYGYSKDEPNAHPPYPQHHSDPMAYHKGSPTVAPPFRYGDSLKAPPPPPPPEHTAVHHMQSHIHYTGASAGAIPKVGHGAAHQYQQPAQPQSQQQQQHHSSQPAAEPIAVPQYPPNVHPSYGAPQHHRGADQSVISKLRTSLELKEYEKQRINQLRKQPGMELGDEDRPQKAALPSPGPAPTGVIPSMHDSPSPSSRFRTKGELKGYTPLPTPSVVTKPPRSIAESPPMSLKREELGGEEAQEDGEEGKKSIVPPVDMDGASALDILDWGSACNEFVEQLQTGKKRGRRKRTGGTVSAGSAGGRNWPAIDSIETAAASVPEGSTTDLSAIPKEVLNSARSPLRLQAAGNGSESSSDEDKPLLLLRQQSQQQQKDQEEQRQVDGKAHAAFVQTEKAARNLREKQRFELQQKHEAKLGRSSSTDSETARLAFVTAQRAKARVRKLRHRSSVAATLSLKSSDGDGDVTADGAEDDRGKPGQKRVPHSLENSAKRKRIRGPGSRSSSSSSSSSSSESSAPAVVKKPESAVPRKRGRPKGTGAGGKRTQPSTSSRCQTSTIKQETNEKSDLSSDEESRAVRTPHKNGSTAANSEAAKRREGGAAAGNGSAGGSSGSGNGAGGKAQQGSKVSEGSACIDGGQKEKHPPAGAKKKPAKPRTNSRSKAESSSDSSSDSSASSLSDEEAEETMTRSRSKREAERRRSNSKVLRNDKIVENCPNQRFARTRADSERTPTKKGKARKLSVGEPTPKRSKSRVVESDSDGPKAGKELYEYKRSIKVPPELITIDGYMHRISSSLPDLDSPHHSDGSETFSEIVKKLNQRDVGSAPPKRFKTKAAAKQQQQQPVPGTSSAPSVAARAKEDEHSTQERKKIDDDKKFRSIIEILHRRCIAAQGTKPTPSTSGRGKGAKNAGKGQSNATSSTENTKPRQEFELLPTPGAESESLFSKNSKKKKSLFDTAILKSRTRTEQKAMQSKEMIREVFGGDEERPQSAPPLSCRPEPPPLFEEGLQNVTFDERYNELMRNIDRIVGELDGGGGVLVVPAAPKKRGRGHRTSRRKGSSGFDYIRKKKKPSQQHHHGNHQQQHGAAGANGLNGSIGGRKVTIFGNIEGKDETHISKEIRSWVLNKGAGESVMHKAARLGYTDVIVYCLERLDMDPDLKDNAGYTPLHEACAKGHLDIANYLLQYGASHSEPAQSGMRPLHEAVENSFVEIVRLLLAFGADPMLATYRGMTPMELAESDDMTLFLEHHLNDVQSMAPNKIGWKFDGPWKIHDPEESGCNIFSDIPGFDGTGGLTSLNTSGTSSSSNSGAISSASSKRCDSNSNIMHYEVGESVTSAAGVGDSTRKRNGITNENLPAGLRNGKIKRGLPKQQEVRLPNGATVPRATTKLSNGEDRANAEQQDLEMHDAGSDGEDGEIIFEYEEADRPLPPLYILKDEYNERWMLMSDLCSFLKFKSKEAVLRQICPNNSTNSQRELIREMKIEEFLTRANCLQLLCAGEKLNIHASKVVLVKYNDSVKNLLQVQSFIARI</sequence>
<feature type="compositionally biased region" description="Basic residues" evidence="2">
    <location>
        <begin position="2964"/>
        <end position="2978"/>
    </location>
</feature>
<feature type="compositionally biased region" description="Low complexity" evidence="2">
    <location>
        <begin position="3213"/>
        <end position="3235"/>
    </location>
</feature>
<dbReference type="SUPFAM" id="SSF48403">
    <property type="entry name" value="Ankyrin repeat"/>
    <property type="match status" value="1"/>
</dbReference>
<feature type="region of interest" description="Disordered" evidence="2">
    <location>
        <begin position="2205"/>
        <end position="2690"/>
    </location>
</feature>
<feature type="compositionally biased region" description="Polar residues" evidence="2">
    <location>
        <begin position="147"/>
        <end position="165"/>
    </location>
</feature>
<dbReference type="PROSITE" id="PS50088">
    <property type="entry name" value="ANK_REPEAT"/>
    <property type="match status" value="2"/>
</dbReference>
<feature type="region of interest" description="Disordered" evidence="2">
    <location>
        <begin position="2903"/>
        <end position="2922"/>
    </location>
</feature>
<dbReference type="SMART" id="SM00248">
    <property type="entry name" value="ANK"/>
    <property type="match status" value="3"/>
</dbReference>
<feature type="region of interest" description="Disordered" evidence="2">
    <location>
        <begin position="326"/>
        <end position="514"/>
    </location>
</feature>
<feature type="compositionally biased region" description="Low complexity" evidence="2">
    <location>
        <begin position="1012"/>
        <end position="1048"/>
    </location>
</feature>
<feature type="compositionally biased region" description="Polar residues" evidence="2">
    <location>
        <begin position="1667"/>
        <end position="1678"/>
    </location>
</feature>
<feature type="region of interest" description="Disordered" evidence="2">
    <location>
        <begin position="927"/>
        <end position="1074"/>
    </location>
</feature>
<feature type="region of interest" description="Disordered" evidence="2">
    <location>
        <begin position="2959"/>
        <end position="3012"/>
    </location>
</feature>
<feature type="compositionally biased region" description="Low complexity" evidence="2">
    <location>
        <begin position="1869"/>
        <end position="1880"/>
    </location>
</feature>
<evidence type="ECO:0000313" key="3">
    <source>
        <dbReference type="EnsemblMetazoa" id="ASTEI01444-PA"/>
    </source>
</evidence>
<reference evidence="3" key="2">
    <citation type="submission" date="2020-05" db="UniProtKB">
        <authorList>
            <consortium name="EnsemblMetazoa"/>
        </authorList>
    </citation>
    <scope>IDENTIFICATION</scope>
    <source>
        <strain evidence="3">Indian</strain>
    </source>
</reference>
<feature type="compositionally biased region" description="Low complexity" evidence="2">
    <location>
        <begin position="242"/>
        <end position="265"/>
    </location>
</feature>
<feature type="compositionally biased region" description="Polar residues" evidence="2">
    <location>
        <begin position="1138"/>
        <end position="1147"/>
    </location>
</feature>
<evidence type="ECO:0000256" key="1">
    <source>
        <dbReference type="ARBA" id="ARBA00034703"/>
    </source>
</evidence>
<feature type="compositionally biased region" description="Low complexity" evidence="2">
    <location>
        <begin position="1277"/>
        <end position="1290"/>
    </location>
</feature>
<dbReference type="InterPro" id="IPR002110">
    <property type="entry name" value="Ankyrin_rpt"/>
</dbReference>
<dbReference type="PROSITE" id="PS50297">
    <property type="entry name" value="ANK_REP_REGION"/>
    <property type="match status" value="2"/>
</dbReference>
<feature type="compositionally biased region" description="Acidic residues" evidence="2">
    <location>
        <begin position="2161"/>
        <end position="2170"/>
    </location>
</feature>
<feature type="compositionally biased region" description="Basic and acidic residues" evidence="2">
    <location>
        <begin position="2777"/>
        <end position="2793"/>
    </location>
</feature>
<feature type="compositionally biased region" description="Basic and acidic residues" evidence="2">
    <location>
        <begin position="2064"/>
        <end position="2075"/>
    </location>
</feature>
<feature type="compositionally biased region" description="Basic and acidic residues" evidence="2">
    <location>
        <begin position="2483"/>
        <end position="2498"/>
    </location>
</feature>
<reference evidence="4" key="1">
    <citation type="journal article" date="2014" name="Genome Biol.">
        <title>Genome analysis of a major urban malaria vector mosquito, Anopheles stephensi.</title>
        <authorList>
            <person name="Jiang X."/>
            <person name="Peery A."/>
            <person name="Hall A.B."/>
            <person name="Sharma A."/>
            <person name="Chen X.G."/>
            <person name="Waterhouse R.M."/>
            <person name="Komissarov A."/>
            <person name="Riehle M.M."/>
            <person name="Shouche Y."/>
            <person name="Sharakhova M.V."/>
            <person name="Lawson D."/>
            <person name="Pakpour N."/>
            <person name="Arensburger P."/>
            <person name="Davidson V.L."/>
            <person name="Eiglmeier K."/>
            <person name="Emrich S."/>
            <person name="George P."/>
            <person name="Kennedy R.C."/>
            <person name="Mane S.P."/>
            <person name="Maslen G."/>
            <person name="Oringanje C."/>
            <person name="Qi Y."/>
            <person name="Settlage R."/>
            <person name="Tojo M."/>
            <person name="Tubio J.M."/>
            <person name="Unger M.F."/>
            <person name="Wang B."/>
            <person name="Vernick K.D."/>
            <person name="Ribeiro J.M."/>
            <person name="James A.A."/>
            <person name="Michel K."/>
            <person name="Riehle M.A."/>
            <person name="Luckhart S."/>
            <person name="Sharakhov I.V."/>
            <person name="Tu Z."/>
        </authorList>
    </citation>
    <scope>NUCLEOTIDE SEQUENCE [LARGE SCALE GENOMIC DNA]</scope>
    <source>
        <strain evidence="4">Indian</strain>
    </source>
</reference>
<feature type="compositionally biased region" description="Pro residues" evidence="2">
    <location>
        <begin position="1481"/>
        <end position="1500"/>
    </location>
</feature>
<dbReference type="PANTHER" id="PTHR24117">
    <property type="entry name" value="AGAP007537-PB"/>
    <property type="match status" value="1"/>
</dbReference>
<feature type="compositionally biased region" description="Polar residues" evidence="2">
    <location>
        <begin position="462"/>
        <end position="514"/>
    </location>
</feature>
<feature type="compositionally biased region" description="Polar residues" evidence="2">
    <location>
        <begin position="2834"/>
        <end position="2843"/>
    </location>
</feature>
<feature type="compositionally biased region" description="Low complexity" evidence="2">
    <location>
        <begin position="1397"/>
        <end position="1418"/>
    </location>
</feature>
<feature type="compositionally biased region" description="Basic residues" evidence="2">
    <location>
        <begin position="2569"/>
        <end position="2580"/>
    </location>
</feature>
<dbReference type="STRING" id="30069.A0A182XZ08"/>
<feature type="compositionally biased region" description="Basic and acidic residues" evidence="2">
    <location>
        <begin position="2614"/>
        <end position="2633"/>
    </location>
</feature>
<dbReference type="InterPro" id="IPR036770">
    <property type="entry name" value="Ankyrin_rpt-contain_sf"/>
</dbReference>
<name>A0A182XZ08_ANOST</name>
<feature type="compositionally biased region" description="Low complexity" evidence="2">
    <location>
        <begin position="2585"/>
        <end position="2599"/>
    </location>
</feature>
<feature type="compositionally biased region" description="Basic residues" evidence="2">
    <location>
        <begin position="2986"/>
        <end position="2999"/>
    </location>
</feature>
<feature type="compositionally biased region" description="Pro residues" evidence="2">
    <location>
        <begin position="971"/>
        <end position="982"/>
    </location>
</feature>
<dbReference type="PANTHER" id="PTHR24117:SF9">
    <property type="entry name" value="BCL-6 COREPRESSOR PCGF1 BINDING DOMAIN-CONTAINING PROTEIN"/>
    <property type="match status" value="1"/>
</dbReference>
<feature type="region of interest" description="Disordered" evidence="2">
    <location>
        <begin position="1596"/>
        <end position="1698"/>
    </location>
</feature>
<dbReference type="Pfam" id="PF00023">
    <property type="entry name" value="Ank"/>
    <property type="match status" value="1"/>
</dbReference>
<feature type="region of interest" description="Disordered" evidence="2">
    <location>
        <begin position="1761"/>
        <end position="1983"/>
    </location>
</feature>
<feature type="compositionally biased region" description="Basic and acidic residues" evidence="2">
    <location>
        <begin position="2318"/>
        <end position="2339"/>
    </location>
</feature>
<feature type="compositionally biased region" description="Polar residues" evidence="2">
    <location>
        <begin position="631"/>
        <end position="647"/>
    </location>
</feature>
<keyword evidence="4" id="KW-1185">Reference proteome</keyword>
<dbReference type="EnsemblMetazoa" id="ASTEI01444-RA">
    <property type="protein sequence ID" value="ASTEI01444-PA"/>
    <property type="gene ID" value="ASTEI01444"/>
</dbReference>
<feature type="compositionally biased region" description="Low complexity" evidence="2">
    <location>
        <begin position="2423"/>
        <end position="2438"/>
    </location>
</feature>
<feature type="region of interest" description="Disordered" evidence="2">
    <location>
        <begin position="1137"/>
        <end position="1580"/>
    </location>
</feature>
<dbReference type="PRINTS" id="PR01415">
    <property type="entry name" value="ANKYRIN"/>
</dbReference>
<feature type="region of interest" description="Disordered" evidence="2">
    <location>
        <begin position="780"/>
        <end position="915"/>
    </location>
</feature>
<feature type="compositionally biased region" description="Basic and acidic residues" evidence="2">
    <location>
        <begin position="2297"/>
        <end position="2309"/>
    </location>
</feature>
<dbReference type="VEuPathDB" id="VectorBase:ASTEI20_034829"/>
<feature type="compositionally biased region" description="Basic and acidic residues" evidence="2">
    <location>
        <begin position="131"/>
        <end position="143"/>
    </location>
</feature>
<comment type="similarity">
    <text evidence="1">Belongs to the BCOR family.</text>
</comment>
<feature type="compositionally biased region" description="Polar residues" evidence="2">
    <location>
        <begin position="2467"/>
        <end position="2482"/>
    </location>
</feature>
<feature type="region of interest" description="Disordered" evidence="2">
    <location>
        <begin position="3299"/>
        <end position="3319"/>
    </location>
</feature>
<feature type="compositionally biased region" description="Low complexity" evidence="2">
    <location>
        <begin position="1087"/>
        <end position="1110"/>
    </location>
</feature>
<accession>A0A182XZ08</accession>
<dbReference type="OMA" id="HHMQSHI"/>
<feature type="compositionally biased region" description="Basic and acidic residues" evidence="2">
    <location>
        <begin position="80"/>
        <end position="96"/>
    </location>
</feature>
<feature type="compositionally biased region" description="Polar residues" evidence="2">
    <location>
        <begin position="847"/>
        <end position="863"/>
    </location>
</feature>
<feature type="region of interest" description="Disordered" evidence="2">
    <location>
        <begin position="2739"/>
        <end position="2793"/>
    </location>
</feature>
<feature type="region of interest" description="Disordered" evidence="2">
    <location>
        <begin position="2808"/>
        <end position="2868"/>
    </location>
</feature>
<feature type="compositionally biased region" description="Basic and acidic residues" evidence="2">
    <location>
        <begin position="333"/>
        <end position="370"/>
    </location>
</feature>
<evidence type="ECO:0000313" key="4">
    <source>
        <dbReference type="Proteomes" id="UP000076408"/>
    </source>
</evidence>
<feature type="compositionally biased region" description="Basic and acidic residues" evidence="2">
    <location>
        <begin position="2674"/>
        <end position="2690"/>
    </location>
</feature>
<dbReference type="CDD" id="cd14259">
    <property type="entry name" value="PUFD_like"/>
    <property type="match status" value="1"/>
</dbReference>
<feature type="compositionally biased region" description="Low complexity" evidence="2">
    <location>
        <begin position="1333"/>
        <end position="1350"/>
    </location>
</feature>
<dbReference type="InterPro" id="IPR047144">
    <property type="entry name" value="BCOR-like"/>
</dbReference>
<feature type="compositionally biased region" description="Low complexity" evidence="2">
    <location>
        <begin position="2285"/>
        <end position="2296"/>
    </location>
</feature>
<protein>
    <submittedName>
        <fullName evidence="3">ANK_REP_REGION domain-containing protein</fullName>
    </submittedName>
</protein>
<feature type="compositionally biased region" description="Polar residues" evidence="2">
    <location>
        <begin position="1456"/>
        <end position="1465"/>
    </location>
</feature>
<feature type="compositionally biased region" description="Basic residues" evidence="2">
    <location>
        <begin position="2207"/>
        <end position="2216"/>
    </location>
</feature>
<feature type="compositionally biased region" description="Polar residues" evidence="2">
    <location>
        <begin position="1187"/>
        <end position="1206"/>
    </location>
</feature>
<feature type="compositionally biased region" description="Low complexity" evidence="2">
    <location>
        <begin position="438"/>
        <end position="452"/>
    </location>
</feature>
<feature type="region of interest" description="Disordered" evidence="2">
    <location>
        <begin position="631"/>
        <end position="731"/>
    </location>
</feature>
<dbReference type="GO" id="GO:0005634">
    <property type="term" value="C:nucleus"/>
    <property type="evidence" value="ECO:0007669"/>
    <property type="project" value="TreeGrafter"/>
</dbReference>
<feature type="compositionally biased region" description="Basic and acidic residues" evidence="2">
    <location>
        <begin position="3310"/>
        <end position="3319"/>
    </location>
</feature>
<feature type="compositionally biased region" description="Polar residues" evidence="2">
    <location>
        <begin position="1431"/>
        <end position="1442"/>
    </location>
</feature>
<feature type="compositionally biased region" description="Gly residues" evidence="2">
    <location>
        <begin position="2522"/>
        <end position="2543"/>
    </location>
</feature>
<dbReference type="GO" id="GO:0000122">
    <property type="term" value="P:negative regulation of transcription by RNA polymerase II"/>
    <property type="evidence" value="ECO:0007669"/>
    <property type="project" value="TreeGrafter"/>
</dbReference>
<dbReference type="Pfam" id="PF12796">
    <property type="entry name" value="Ank_2"/>
    <property type="match status" value="1"/>
</dbReference>
<feature type="region of interest" description="Disordered" evidence="2">
    <location>
        <begin position="3258"/>
        <end position="3282"/>
    </location>
</feature>
<feature type="region of interest" description="Disordered" evidence="2">
    <location>
        <begin position="1996"/>
        <end position="2181"/>
    </location>
</feature>
<feature type="compositionally biased region" description="Polar residues" evidence="2">
    <location>
        <begin position="900"/>
        <end position="910"/>
    </location>
</feature>
<feature type="compositionally biased region" description="Low complexity" evidence="2">
    <location>
        <begin position="1619"/>
        <end position="1635"/>
    </location>
</feature>
<organism evidence="3 4">
    <name type="scientific">Anopheles stephensi</name>
    <name type="common">Indo-Pakistan malaria mosquito</name>
    <dbReference type="NCBI Taxonomy" id="30069"/>
    <lineage>
        <taxon>Eukaryota</taxon>
        <taxon>Metazoa</taxon>
        <taxon>Ecdysozoa</taxon>
        <taxon>Arthropoda</taxon>
        <taxon>Hexapoda</taxon>
        <taxon>Insecta</taxon>
        <taxon>Pterygota</taxon>
        <taxon>Neoptera</taxon>
        <taxon>Endopterygota</taxon>
        <taxon>Diptera</taxon>
        <taxon>Nematocera</taxon>
        <taxon>Culicoidea</taxon>
        <taxon>Culicidae</taxon>
        <taxon>Anophelinae</taxon>
        <taxon>Anopheles</taxon>
    </lineage>
</organism>
<feature type="compositionally biased region" description="Polar residues" evidence="2">
    <location>
        <begin position="1"/>
        <end position="11"/>
    </location>
</feature>
<dbReference type="GO" id="GO:0003714">
    <property type="term" value="F:transcription corepressor activity"/>
    <property type="evidence" value="ECO:0007669"/>
    <property type="project" value="TreeGrafter"/>
</dbReference>
<feature type="compositionally biased region" description="Low complexity" evidence="2">
    <location>
        <begin position="1299"/>
        <end position="1311"/>
    </location>
</feature>
<feature type="compositionally biased region" description="Low complexity" evidence="2">
    <location>
        <begin position="196"/>
        <end position="227"/>
    </location>
</feature>
<dbReference type="Proteomes" id="UP000076408">
    <property type="component" value="Unassembled WGS sequence"/>
</dbReference>
<dbReference type="VEuPathDB" id="VectorBase:ASTEI01444"/>
<feature type="compositionally biased region" description="Basic residues" evidence="2">
    <location>
        <begin position="2360"/>
        <end position="2371"/>
    </location>
</feature>
<feature type="compositionally biased region" description="Polar residues" evidence="2">
    <location>
        <begin position="1059"/>
        <end position="1070"/>
    </location>
</feature>
<feature type="region of interest" description="Disordered" evidence="2">
    <location>
        <begin position="3212"/>
        <end position="3238"/>
    </location>
</feature>
<feature type="region of interest" description="Disordered" evidence="2">
    <location>
        <begin position="1"/>
        <end position="310"/>
    </location>
</feature>
<dbReference type="VEuPathDB" id="VectorBase:ASTE002362"/>
<proteinExistence type="inferred from homology"/>
<feature type="compositionally biased region" description="Polar residues" evidence="2">
    <location>
        <begin position="273"/>
        <end position="292"/>
    </location>
</feature>
<feature type="compositionally biased region" description="Basic and acidic residues" evidence="2">
    <location>
        <begin position="396"/>
        <end position="410"/>
    </location>
</feature>
<feature type="compositionally biased region" description="Polar residues" evidence="2">
    <location>
        <begin position="688"/>
        <end position="727"/>
    </location>
</feature>
<dbReference type="Gene3D" id="1.25.40.20">
    <property type="entry name" value="Ankyrin repeat-containing domain"/>
    <property type="match status" value="1"/>
</dbReference>
<feature type="compositionally biased region" description="Low complexity" evidence="2">
    <location>
        <begin position="784"/>
        <end position="811"/>
    </location>
</feature>
<feature type="compositionally biased region" description="Pro residues" evidence="2">
    <location>
        <begin position="1312"/>
        <end position="1326"/>
    </location>
</feature>
<feature type="compositionally biased region" description="Acidic residues" evidence="2">
    <location>
        <begin position="2384"/>
        <end position="2394"/>
    </location>
</feature>
<feature type="compositionally biased region" description="Low complexity" evidence="2">
    <location>
        <begin position="831"/>
        <end position="846"/>
    </location>
</feature>
<feature type="region of interest" description="Disordered" evidence="2">
    <location>
        <begin position="1087"/>
        <end position="1113"/>
    </location>
</feature>
<feature type="compositionally biased region" description="Low complexity" evidence="2">
    <location>
        <begin position="3000"/>
        <end position="3012"/>
    </location>
</feature>
<evidence type="ECO:0000256" key="2">
    <source>
        <dbReference type="SAM" id="MobiDB-lite"/>
    </source>
</evidence>
<feature type="compositionally biased region" description="Low complexity" evidence="2">
    <location>
        <begin position="2004"/>
        <end position="2029"/>
    </location>
</feature>